<dbReference type="Proteomes" id="UP001208017">
    <property type="component" value="Unassembled WGS sequence"/>
</dbReference>
<comment type="catalytic activity">
    <reaction evidence="3">
        <text>adenosylcob(III)inamide + GTP = adenosylcob(III)inamide phosphate + GDP + H(+)</text>
        <dbReference type="Rhea" id="RHEA:15765"/>
        <dbReference type="ChEBI" id="CHEBI:2480"/>
        <dbReference type="ChEBI" id="CHEBI:15378"/>
        <dbReference type="ChEBI" id="CHEBI:37565"/>
        <dbReference type="ChEBI" id="CHEBI:58189"/>
        <dbReference type="ChEBI" id="CHEBI:58502"/>
        <dbReference type="EC" id="2.7.1.156"/>
    </reaction>
</comment>
<comment type="catalytic activity">
    <reaction evidence="1">
        <text>adenosylcob(III)inamide + ATP = adenosylcob(III)inamide phosphate + ADP + H(+)</text>
        <dbReference type="Rhea" id="RHEA:15769"/>
        <dbReference type="ChEBI" id="CHEBI:2480"/>
        <dbReference type="ChEBI" id="CHEBI:15378"/>
        <dbReference type="ChEBI" id="CHEBI:30616"/>
        <dbReference type="ChEBI" id="CHEBI:58502"/>
        <dbReference type="ChEBI" id="CHEBI:456216"/>
        <dbReference type="EC" id="2.7.1.156"/>
    </reaction>
</comment>
<evidence type="ECO:0000256" key="2">
    <source>
        <dbReference type="ARBA" id="ARBA00000711"/>
    </source>
</evidence>
<evidence type="ECO:0000256" key="11">
    <source>
        <dbReference type="ARBA" id="ARBA00022679"/>
    </source>
</evidence>
<dbReference type="EMBL" id="JAPMLT010000002">
    <property type="protein sequence ID" value="MCX7569266.1"/>
    <property type="molecule type" value="Genomic_DNA"/>
</dbReference>
<sequence>MAFVLVTGGVRSGKSRYAEERVATVERVLYVATGMAWDDEMRERIARHAERRPGHWGLLEAEGELVAPLMEALESGRWDGVLVDCLSTWVSRVLMDLPEEEWRSESTRRRVLLEAGLLADVLSGSEKRSVVVTSETGLGGVAMSPLGRAFQDLLGEVNQVLAGQAEEMVLLVSGRPVRLSN</sequence>
<evidence type="ECO:0000256" key="1">
    <source>
        <dbReference type="ARBA" id="ARBA00000312"/>
    </source>
</evidence>
<evidence type="ECO:0000256" key="9">
    <source>
        <dbReference type="ARBA" id="ARBA00012523"/>
    </source>
</evidence>
<keyword evidence="14" id="KW-0067">ATP-binding</keyword>
<name>A0ABT3WXB1_9BACL</name>
<dbReference type="PANTHER" id="PTHR34848:SF1">
    <property type="entry name" value="BIFUNCTIONAL ADENOSYLCOBALAMIN BIOSYNTHESIS PROTEIN COBU"/>
    <property type="match status" value="1"/>
</dbReference>
<evidence type="ECO:0000256" key="8">
    <source>
        <dbReference type="ARBA" id="ARBA00012016"/>
    </source>
</evidence>
<dbReference type="EC" id="2.7.1.156" evidence="8"/>
<reference evidence="18 19" key="1">
    <citation type="submission" date="2022-11" db="EMBL/GenBank/DDBJ databases">
        <title>Study of microbial diversity in lake waters.</title>
        <authorList>
            <person name="Zhang J."/>
        </authorList>
    </citation>
    <scope>NUCLEOTIDE SEQUENCE [LARGE SCALE GENOMIC DNA]</scope>
    <source>
        <strain evidence="18 19">DT12</strain>
    </source>
</reference>
<evidence type="ECO:0000256" key="7">
    <source>
        <dbReference type="ARBA" id="ARBA00007490"/>
    </source>
</evidence>
<gene>
    <name evidence="18" type="ORF">OS242_04775</name>
</gene>
<evidence type="ECO:0000256" key="16">
    <source>
        <dbReference type="ARBA" id="ARBA00029570"/>
    </source>
</evidence>
<evidence type="ECO:0000256" key="14">
    <source>
        <dbReference type="ARBA" id="ARBA00022840"/>
    </source>
</evidence>
<evidence type="ECO:0000256" key="6">
    <source>
        <dbReference type="ARBA" id="ARBA00005159"/>
    </source>
</evidence>
<comment type="function">
    <text evidence="4">Catalyzes ATP-dependent phosphorylation of adenosylcobinamide and addition of GMP to adenosylcobinamide phosphate.</text>
</comment>
<protein>
    <recommendedName>
        <fullName evidence="16">Adenosylcobinamide kinase</fullName>
        <ecNumber evidence="8">2.7.1.156</ecNumber>
        <ecNumber evidence="9">2.7.7.62</ecNumber>
    </recommendedName>
    <alternativeName>
        <fullName evidence="17">Adenosylcobinamide-phosphate guanylyltransferase</fullName>
    </alternativeName>
</protein>
<dbReference type="Pfam" id="PF02283">
    <property type="entry name" value="CobU"/>
    <property type="match status" value="1"/>
</dbReference>
<evidence type="ECO:0000256" key="13">
    <source>
        <dbReference type="ARBA" id="ARBA00022777"/>
    </source>
</evidence>
<keyword evidence="11" id="KW-0808">Transferase</keyword>
<keyword evidence="12" id="KW-0547">Nucleotide-binding</keyword>
<proteinExistence type="inferred from homology"/>
<dbReference type="RefSeq" id="WP_267150515.1">
    <property type="nucleotide sequence ID" value="NZ_JAPMLT010000002.1"/>
</dbReference>
<dbReference type="InterPro" id="IPR027417">
    <property type="entry name" value="P-loop_NTPase"/>
</dbReference>
<dbReference type="CDD" id="cd00544">
    <property type="entry name" value="CobU"/>
    <property type="match status" value="1"/>
</dbReference>
<dbReference type="PANTHER" id="PTHR34848">
    <property type="match status" value="1"/>
</dbReference>
<keyword evidence="13 18" id="KW-0418">Kinase</keyword>
<comment type="pathway">
    <text evidence="6">Cofactor biosynthesis; adenosylcobalamin biosynthesis; adenosylcobalamin from cob(II)yrinate a,c-diamide: step 5/7.</text>
</comment>
<dbReference type="GO" id="GO:0016301">
    <property type="term" value="F:kinase activity"/>
    <property type="evidence" value="ECO:0007669"/>
    <property type="project" value="UniProtKB-KW"/>
</dbReference>
<comment type="pathway">
    <text evidence="5">Cofactor biosynthesis; adenosylcobalamin biosynthesis; adenosylcobalamin from cob(II)yrinate a,c-diamide: step 6/7.</text>
</comment>
<dbReference type="EC" id="2.7.7.62" evidence="9"/>
<dbReference type="SUPFAM" id="SSF52540">
    <property type="entry name" value="P-loop containing nucleoside triphosphate hydrolases"/>
    <property type="match status" value="1"/>
</dbReference>
<comment type="caution">
    <text evidence="18">The sequence shown here is derived from an EMBL/GenBank/DDBJ whole genome shotgun (WGS) entry which is preliminary data.</text>
</comment>
<evidence type="ECO:0000256" key="15">
    <source>
        <dbReference type="ARBA" id="ARBA00023134"/>
    </source>
</evidence>
<evidence type="ECO:0000256" key="12">
    <source>
        <dbReference type="ARBA" id="ARBA00022741"/>
    </source>
</evidence>
<evidence type="ECO:0000313" key="18">
    <source>
        <dbReference type="EMBL" id="MCX7569266.1"/>
    </source>
</evidence>
<keyword evidence="19" id="KW-1185">Reference proteome</keyword>
<organism evidence="18 19">
    <name type="scientific">Tumebacillus lacus</name>
    <dbReference type="NCBI Taxonomy" id="2995335"/>
    <lineage>
        <taxon>Bacteria</taxon>
        <taxon>Bacillati</taxon>
        <taxon>Bacillota</taxon>
        <taxon>Bacilli</taxon>
        <taxon>Bacillales</taxon>
        <taxon>Alicyclobacillaceae</taxon>
        <taxon>Tumebacillus</taxon>
    </lineage>
</organism>
<dbReference type="InterPro" id="IPR003203">
    <property type="entry name" value="CobU/CobP"/>
</dbReference>
<evidence type="ECO:0000256" key="5">
    <source>
        <dbReference type="ARBA" id="ARBA00004692"/>
    </source>
</evidence>
<dbReference type="GO" id="GO:0016779">
    <property type="term" value="F:nucleotidyltransferase activity"/>
    <property type="evidence" value="ECO:0007669"/>
    <property type="project" value="UniProtKB-KW"/>
</dbReference>
<comment type="similarity">
    <text evidence="7">Belongs to the CobU/CobP family.</text>
</comment>
<keyword evidence="15" id="KW-0342">GTP-binding</keyword>
<dbReference type="PIRSF" id="PIRSF006135">
    <property type="entry name" value="CobU"/>
    <property type="match status" value="1"/>
</dbReference>
<keyword evidence="18" id="KW-0548">Nucleotidyltransferase</keyword>
<evidence type="ECO:0000313" key="19">
    <source>
        <dbReference type="Proteomes" id="UP001208017"/>
    </source>
</evidence>
<dbReference type="Gene3D" id="3.40.50.300">
    <property type="entry name" value="P-loop containing nucleotide triphosphate hydrolases"/>
    <property type="match status" value="1"/>
</dbReference>
<evidence type="ECO:0000256" key="17">
    <source>
        <dbReference type="ARBA" id="ARBA00030571"/>
    </source>
</evidence>
<evidence type="ECO:0000256" key="10">
    <source>
        <dbReference type="ARBA" id="ARBA00022573"/>
    </source>
</evidence>
<accession>A0ABT3WXB1</accession>
<keyword evidence="10" id="KW-0169">Cobalamin biosynthesis</keyword>
<evidence type="ECO:0000256" key="4">
    <source>
        <dbReference type="ARBA" id="ARBA00003889"/>
    </source>
</evidence>
<evidence type="ECO:0000256" key="3">
    <source>
        <dbReference type="ARBA" id="ARBA00001522"/>
    </source>
</evidence>
<comment type="catalytic activity">
    <reaction evidence="2">
        <text>adenosylcob(III)inamide phosphate + GTP + H(+) = adenosylcob(III)inamide-GDP + diphosphate</text>
        <dbReference type="Rhea" id="RHEA:22712"/>
        <dbReference type="ChEBI" id="CHEBI:15378"/>
        <dbReference type="ChEBI" id="CHEBI:33019"/>
        <dbReference type="ChEBI" id="CHEBI:37565"/>
        <dbReference type="ChEBI" id="CHEBI:58502"/>
        <dbReference type="ChEBI" id="CHEBI:60487"/>
        <dbReference type="EC" id="2.7.7.62"/>
    </reaction>
</comment>